<proteinExistence type="predicted"/>
<dbReference type="EMBL" id="JANPWB010000003">
    <property type="protein sequence ID" value="KAJ1196151.1"/>
    <property type="molecule type" value="Genomic_DNA"/>
</dbReference>
<evidence type="ECO:0000256" key="1">
    <source>
        <dbReference type="SAM" id="MobiDB-lite"/>
    </source>
</evidence>
<dbReference type="AlphaFoldDB" id="A0AAV7V6K6"/>
<feature type="region of interest" description="Disordered" evidence="1">
    <location>
        <begin position="18"/>
        <end position="44"/>
    </location>
</feature>
<feature type="compositionally biased region" description="Polar residues" evidence="1">
    <location>
        <begin position="108"/>
        <end position="120"/>
    </location>
</feature>
<protein>
    <submittedName>
        <fullName evidence="2">Uncharacterized protein</fullName>
    </submittedName>
</protein>
<comment type="caution">
    <text evidence="2">The sequence shown here is derived from an EMBL/GenBank/DDBJ whole genome shotgun (WGS) entry which is preliminary data.</text>
</comment>
<reference evidence="2" key="1">
    <citation type="journal article" date="2022" name="bioRxiv">
        <title>Sequencing and chromosome-scale assembly of the giantPleurodeles waltlgenome.</title>
        <authorList>
            <person name="Brown T."/>
            <person name="Elewa A."/>
            <person name="Iarovenko S."/>
            <person name="Subramanian E."/>
            <person name="Araus A.J."/>
            <person name="Petzold A."/>
            <person name="Susuki M."/>
            <person name="Suzuki K.-i.T."/>
            <person name="Hayashi T."/>
            <person name="Toyoda A."/>
            <person name="Oliveira C."/>
            <person name="Osipova E."/>
            <person name="Leigh N.D."/>
            <person name="Simon A."/>
            <person name="Yun M.H."/>
        </authorList>
    </citation>
    <scope>NUCLEOTIDE SEQUENCE</scope>
    <source>
        <strain evidence="2">20211129_DDA</strain>
        <tissue evidence="2">Liver</tissue>
    </source>
</reference>
<name>A0AAV7V6K6_PLEWA</name>
<organism evidence="2 3">
    <name type="scientific">Pleurodeles waltl</name>
    <name type="common">Iberian ribbed newt</name>
    <dbReference type="NCBI Taxonomy" id="8319"/>
    <lineage>
        <taxon>Eukaryota</taxon>
        <taxon>Metazoa</taxon>
        <taxon>Chordata</taxon>
        <taxon>Craniata</taxon>
        <taxon>Vertebrata</taxon>
        <taxon>Euteleostomi</taxon>
        <taxon>Amphibia</taxon>
        <taxon>Batrachia</taxon>
        <taxon>Caudata</taxon>
        <taxon>Salamandroidea</taxon>
        <taxon>Salamandridae</taxon>
        <taxon>Pleurodelinae</taxon>
        <taxon>Pleurodeles</taxon>
    </lineage>
</organism>
<accession>A0AAV7V6K6</accession>
<feature type="region of interest" description="Disordered" evidence="1">
    <location>
        <begin position="98"/>
        <end position="122"/>
    </location>
</feature>
<evidence type="ECO:0000313" key="2">
    <source>
        <dbReference type="EMBL" id="KAJ1196151.1"/>
    </source>
</evidence>
<keyword evidence="3" id="KW-1185">Reference proteome</keyword>
<gene>
    <name evidence="2" type="ORF">NDU88_000026</name>
</gene>
<dbReference type="Proteomes" id="UP001066276">
    <property type="component" value="Chromosome 2_1"/>
</dbReference>
<evidence type="ECO:0000313" key="3">
    <source>
        <dbReference type="Proteomes" id="UP001066276"/>
    </source>
</evidence>
<sequence>MWVLQVRSTAHSISHLNGAANQHHEPAGIESSPPVPPPAATPPSNRYWCSPDKCLSNPLQGRAHLLALPELPRAAERAAQPVIYLQPTSIHLSQNLQPSALGPRHASHTSPSGSDNSSLATWLGGPALPSGVLTLCPGGHSSPPHSSQLLSCFGGALAPEVPPFSGPQQPGPSALLSCATARPRPLLVGPPLAQLATTPRRLRELVPRIAKTQGAATALHPHRSDAASPQAPVRSQISRVRRRALLAHVRPALST</sequence>